<proteinExistence type="predicted"/>
<reference evidence="4 5" key="1">
    <citation type="journal article" date="2015" name="Biotechnol. Bioeng.">
        <title>Genome sequence and phenotypic characterization of Caulobacter segnis.</title>
        <authorList>
            <person name="Patel S."/>
            <person name="Fletcher B."/>
            <person name="Scott D.C."/>
            <person name="Ely B."/>
        </authorList>
    </citation>
    <scope>NUCLEOTIDE SEQUENCE [LARGE SCALE GENOMIC DNA]</scope>
    <source>
        <strain evidence="4 5">TK0059</strain>
    </source>
</reference>
<dbReference type="Pfam" id="PF14246">
    <property type="entry name" value="TetR_C_7"/>
    <property type="match status" value="1"/>
</dbReference>
<dbReference type="PRINTS" id="PR00455">
    <property type="entry name" value="HTHTETR"/>
</dbReference>
<dbReference type="Pfam" id="PF00440">
    <property type="entry name" value="TetR_N"/>
    <property type="match status" value="1"/>
</dbReference>
<dbReference type="RefSeq" id="WP_013079864.1">
    <property type="nucleotide sequence ID" value="NZ_CP027850.1"/>
</dbReference>
<evidence type="ECO:0000256" key="1">
    <source>
        <dbReference type="ARBA" id="ARBA00023125"/>
    </source>
</evidence>
<dbReference type="InterPro" id="IPR001647">
    <property type="entry name" value="HTH_TetR"/>
</dbReference>
<dbReference type="PROSITE" id="PS50977">
    <property type="entry name" value="HTH_TETR_2"/>
    <property type="match status" value="1"/>
</dbReference>
<dbReference type="InterPro" id="IPR009057">
    <property type="entry name" value="Homeodomain-like_sf"/>
</dbReference>
<keyword evidence="1 2" id="KW-0238">DNA-binding</keyword>
<feature type="DNA-binding region" description="H-T-H motif" evidence="2">
    <location>
        <begin position="29"/>
        <end position="48"/>
    </location>
</feature>
<dbReference type="PANTHER" id="PTHR30055:SF119">
    <property type="entry name" value="NALC"/>
    <property type="match status" value="1"/>
</dbReference>
<protein>
    <submittedName>
        <fullName evidence="4">TetR/AcrR family transcriptional regulator</fullName>
    </submittedName>
</protein>
<name>A0ABM6TI79_9CAUL</name>
<sequence length="206" mass="22846">MRVKSETKRKAILDAAKDVFLERGYVAASMAQVSARVGGSKQTLYSYFASKEDLFVAVMLEKGATQVEPLFDVFQASDDLAEAVRAFALAFVRFVTSDEIVAFRRIIYAEGCKSDLGRLFYENGPQRTWTRMAQVFEQAMAEGRMRRVDPLIAVDQLHALCEAGPVRRLIEGSLARIAEEDMTATAMQAADTFIRAFELGGRIGPS</sequence>
<evidence type="ECO:0000313" key="5">
    <source>
        <dbReference type="Proteomes" id="UP000240527"/>
    </source>
</evidence>
<dbReference type="InterPro" id="IPR050109">
    <property type="entry name" value="HTH-type_TetR-like_transc_reg"/>
</dbReference>
<dbReference type="PANTHER" id="PTHR30055">
    <property type="entry name" value="HTH-TYPE TRANSCRIPTIONAL REGULATOR RUTR"/>
    <property type="match status" value="1"/>
</dbReference>
<dbReference type="InterPro" id="IPR036271">
    <property type="entry name" value="Tet_transcr_reg_TetR-rel_C_sf"/>
</dbReference>
<accession>A0ABM6TI79</accession>
<dbReference type="SUPFAM" id="SSF48498">
    <property type="entry name" value="Tetracyclin repressor-like, C-terminal domain"/>
    <property type="match status" value="1"/>
</dbReference>
<organism evidence="4 5">
    <name type="scientific">Caulobacter segnis</name>
    <dbReference type="NCBI Taxonomy" id="88688"/>
    <lineage>
        <taxon>Bacteria</taxon>
        <taxon>Pseudomonadati</taxon>
        <taxon>Pseudomonadota</taxon>
        <taxon>Alphaproteobacteria</taxon>
        <taxon>Caulobacterales</taxon>
        <taxon>Caulobacteraceae</taxon>
        <taxon>Caulobacter</taxon>
    </lineage>
</organism>
<gene>
    <name evidence="4" type="ORF">B7G68_14130</name>
</gene>
<dbReference type="Proteomes" id="UP000240527">
    <property type="component" value="Chromosome"/>
</dbReference>
<dbReference type="SUPFAM" id="SSF46689">
    <property type="entry name" value="Homeodomain-like"/>
    <property type="match status" value="1"/>
</dbReference>
<dbReference type="InterPro" id="IPR039536">
    <property type="entry name" value="TetR_C_Proteobacteria"/>
</dbReference>
<dbReference type="EMBL" id="CP027850">
    <property type="protein sequence ID" value="AVQ02892.1"/>
    <property type="molecule type" value="Genomic_DNA"/>
</dbReference>
<evidence type="ECO:0000313" key="4">
    <source>
        <dbReference type="EMBL" id="AVQ02892.1"/>
    </source>
</evidence>
<evidence type="ECO:0000256" key="2">
    <source>
        <dbReference type="PROSITE-ProRule" id="PRU00335"/>
    </source>
</evidence>
<keyword evidence="5" id="KW-1185">Reference proteome</keyword>
<evidence type="ECO:0000259" key="3">
    <source>
        <dbReference type="PROSITE" id="PS50977"/>
    </source>
</evidence>
<dbReference type="Gene3D" id="1.10.357.10">
    <property type="entry name" value="Tetracycline Repressor, domain 2"/>
    <property type="match status" value="1"/>
</dbReference>
<feature type="domain" description="HTH tetR-type" evidence="3">
    <location>
        <begin position="6"/>
        <end position="66"/>
    </location>
</feature>